<dbReference type="AlphaFoldDB" id="A0A5N4AXF4"/>
<proteinExistence type="inferred from homology"/>
<dbReference type="GO" id="GO:0005615">
    <property type="term" value="C:extracellular space"/>
    <property type="evidence" value="ECO:0007669"/>
    <property type="project" value="TreeGrafter"/>
</dbReference>
<evidence type="ECO:0000256" key="1">
    <source>
        <dbReference type="ARBA" id="ARBA00004613"/>
    </source>
</evidence>
<dbReference type="InterPro" id="IPR036728">
    <property type="entry name" value="PBP_GOBP_sf"/>
</dbReference>
<evidence type="ECO:0000313" key="7">
    <source>
        <dbReference type="Proteomes" id="UP000327044"/>
    </source>
</evidence>
<evidence type="ECO:0000256" key="3">
    <source>
        <dbReference type="ARBA" id="ARBA00022525"/>
    </source>
</evidence>
<dbReference type="GO" id="GO:0005549">
    <property type="term" value="F:odorant binding"/>
    <property type="evidence" value="ECO:0007669"/>
    <property type="project" value="InterPro"/>
</dbReference>
<dbReference type="PANTHER" id="PTHR11857">
    <property type="entry name" value="ODORANT BINDING PROTEIN-RELATED"/>
    <property type="match status" value="1"/>
</dbReference>
<comment type="subcellular location">
    <subcellularLocation>
        <location evidence="1">Secreted</location>
    </subcellularLocation>
</comment>
<dbReference type="InParanoid" id="A0A5N4AXF4"/>
<dbReference type="SUPFAM" id="SSF47565">
    <property type="entry name" value="Insect pheromone/odorant-binding proteins"/>
    <property type="match status" value="1"/>
</dbReference>
<evidence type="ECO:0000256" key="5">
    <source>
        <dbReference type="SAM" id="SignalP"/>
    </source>
</evidence>
<dbReference type="EMBL" id="VVIM01000002">
    <property type="protein sequence ID" value="KAB0801840.1"/>
    <property type="molecule type" value="Genomic_DNA"/>
</dbReference>
<dbReference type="GO" id="GO:0007608">
    <property type="term" value="P:sensory perception of smell"/>
    <property type="evidence" value="ECO:0007669"/>
    <property type="project" value="TreeGrafter"/>
</dbReference>
<evidence type="ECO:0000256" key="4">
    <source>
        <dbReference type="ARBA" id="ARBA00022729"/>
    </source>
</evidence>
<gene>
    <name evidence="6" type="ORF">PPYR_04026</name>
</gene>
<dbReference type="Proteomes" id="UP000327044">
    <property type="component" value="Unassembled WGS sequence"/>
</dbReference>
<dbReference type="Gene3D" id="1.10.238.20">
    <property type="entry name" value="Pheromone/general odorant binding protein domain"/>
    <property type="match status" value="1"/>
</dbReference>
<evidence type="ECO:0000256" key="2">
    <source>
        <dbReference type="ARBA" id="ARBA00008098"/>
    </source>
</evidence>
<sequence>MLLVTVPPEMKATSLCFVLLLCIVQVLSVEFPDELIDNATHECMKEHNVDKEMFSKYFDDKFRMHGLDEVGNKLMKCIFEKRKYYSPDGGLNKEVIIKDLVKTLKFVIKKEGTDYEALAEKFYEKCEEVKDADQGERMKKWNNCLVTEIEKIK</sequence>
<feature type="signal peptide" evidence="5">
    <location>
        <begin position="1"/>
        <end position="28"/>
    </location>
</feature>
<comment type="caution">
    <text evidence="6">The sequence shown here is derived from an EMBL/GenBank/DDBJ whole genome shotgun (WGS) entry which is preliminary data.</text>
</comment>
<feature type="chain" id="PRO_5024367187" evidence="5">
    <location>
        <begin position="29"/>
        <end position="153"/>
    </location>
</feature>
<keyword evidence="4 5" id="KW-0732">Signal</keyword>
<accession>A0A5N4AXF4</accession>
<dbReference type="InterPro" id="IPR006170">
    <property type="entry name" value="PBP/GOBP"/>
</dbReference>
<keyword evidence="7" id="KW-1185">Reference proteome</keyword>
<name>A0A5N4AXF4_PHOPY</name>
<evidence type="ECO:0000313" key="6">
    <source>
        <dbReference type="EMBL" id="KAB0801840.1"/>
    </source>
</evidence>
<dbReference type="CDD" id="cd23992">
    <property type="entry name" value="PBP_GOBP"/>
    <property type="match status" value="1"/>
</dbReference>
<dbReference type="OrthoDB" id="6780706at2759"/>
<protein>
    <submittedName>
        <fullName evidence="6">Uncharacterized protein</fullName>
    </submittedName>
</protein>
<organism evidence="6 7">
    <name type="scientific">Photinus pyralis</name>
    <name type="common">Common eastern firefly</name>
    <name type="synonym">Lampyris pyralis</name>
    <dbReference type="NCBI Taxonomy" id="7054"/>
    <lineage>
        <taxon>Eukaryota</taxon>
        <taxon>Metazoa</taxon>
        <taxon>Ecdysozoa</taxon>
        <taxon>Arthropoda</taxon>
        <taxon>Hexapoda</taxon>
        <taxon>Insecta</taxon>
        <taxon>Pterygota</taxon>
        <taxon>Neoptera</taxon>
        <taxon>Endopterygota</taxon>
        <taxon>Coleoptera</taxon>
        <taxon>Polyphaga</taxon>
        <taxon>Elateriformia</taxon>
        <taxon>Elateroidea</taxon>
        <taxon>Lampyridae</taxon>
        <taxon>Lampyrinae</taxon>
        <taxon>Photinus</taxon>
    </lineage>
</organism>
<keyword evidence="3" id="KW-0964">Secreted</keyword>
<dbReference type="PANTHER" id="PTHR11857:SF43">
    <property type="entry name" value="GEO07291P1-RELATED"/>
    <property type="match status" value="1"/>
</dbReference>
<dbReference type="Pfam" id="PF01395">
    <property type="entry name" value="PBP_GOBP"/>
    <property type="match status" value="1"/>
</dbReference>
<comment type="similarity">
    <text evidence="2">Belongs to the PBP/GOBP family.</text>
</comment>
<reference evidence="6 7" key="1">
    <citation type="journal article" date="2018" name="Elife">
        <title>Firefly genomes illuminate parallel origins of bioluminescence in beetles.</title>
        <authorList>
            <person name="Fallon T.R."/>
            <person name="Lower S.E."/>
            <person name="Chang C.H."/>
            <person name="Bessho-Uehara M."/>
            <person name="Martin G.J."/>
            <person name="Bewick A.J."/>
            <person name="Behringer M."/>
            <person name="Debat H.J."/>
            <person name="Wong I."/>
            <person name="Day J.C."/>
            <person name="Suvorov A."/>
            <person name="Silva C.J."/>
            <person name="Stanger-Hall K.F."/>
            <person name="Hall D.W."/>
            <person name="Schmitz R.J."/>
            <person name="Nelson D.R."/>
            <person name="Lewis S.M."/>
            <person name="Shigenobu S."/>
            <person name="Bybee S.M."/>
            <person name="Larracuente A.M."/>
            <person name="Oba Y."/>
            <person name="Weng J.K."/>
        </authorList>
    </citation>
    <scope>NUCLEOTIDE SEQUENCE [LARGE SCALE GENOMIC DNA]</scope>
    <source>
        <strain evidence="6">1611_PpyrPB1</strain>
        <tissue evidence="6">Whole body</tissue>
    </source>
</reference>